<dbReference type="AlphaFoldDB" id="A0AAE1UWY2"/>
<evidence type="ECO:0000313" key="3">
    <source>
        <dbReference type="Proteomes" id="UP001291623"/>
    </source>
</evidence>
<sequence>MRVMRKENRVSTDHKEKKIEAESKGRMPHQRQKNTTYSKGELLHFLLMNSVNKKD</sequence>
<gene>
    <name evidence="2" type="ORF">RND71_038367</name>
</gene>
<comment type="caution">
    <text evidence="2">The sequence shown here is derived from an EMBL/GenBank/DDBJ whole genome shotgun (WGS) entry which is preliminary data.</text>
</comment>
<accession>A0AAE1UWY2</accession>
<protein>
    <submittedName>
        <fullName evidence="2">Uncharacterized protein</fullName>
    </submittedName>
</protein>
<evidence type="ECO:0000256" key="1">
    <source>
        <dbReference type="SAM" id="MobiDB-lite"/>
    </source>
</evidence>
<name>A0AAE1UWY2_9SOLA</name>
<keyword evidence="3" id="KW-1185">Reference proteome</keyword>
<feature type="compositionally biased region" description="Basic and acidic residues" evidence="1">
    <location>
        <begin position="1"/>
        <end position="25"/>
    </location>
</feature>
<organism evidence="2 3">
    <name type="scientific">Anisodus tanguticus</name>
    <dbReference type="NCBI Taxonomy" id="243964"/>
    <lineage>
        <taxon>Eukaryota</taxon>
        <taxon>Viridiplantae</taxon>
        <taxon>Streptophyta</taxon>
        <taxon>Embryophyta</taxon>
        <taxon>Tracheophyta</taxon>
        <taxon>Spermatophyta</taxon>
        <taxon>Magnoliopsida</taxon>
        <taxon>eudicotyledons</taxon>
        <taxon>Gunneridae</taxon>
        <taxon>Pentapetalae</taxon>
        <taxon>asterids</taxon>
        <taxon>lamiids</taxon>
        <taxon>Solanales</taxon>
        <taxon>Solanaceae</taxon>
        <taxon>Solanoideae</taxon>
        <taxon>Hyoscyameae</taxon>
        <taxon>Anisodus</taxon>
    </lineage>
</organism>
<feature type="region of interest" description="Disordered" evidence="1">
    <location>
        <begin position="1"/>
        <end position="38"/>
    </location>
</feature>
<evidence type="ECO:0000313" key="2">
    <source>
        <dbReference type="EMBL" id="KAK4342551.1"/>
    </source>
</evidence>
<proteinExistence type="predicted"/>
<reference evidence="2" key="1">
    <citation type="submission" date="2023-12" db="EMBL/GenBank/DDBJ databases">
        <title>Genome assembly of Anisodus tanguticus.</title>
        <authorList>
            <person name="Wang Y.-J."/>
        </authorList>
    </citation>
    <scope>NUCLEOTIDE SEQUENCE</scope>
    <source>
        <strain evidence="2">KB-2021</strain>
        <tissue evidence="2">Leaf</tissue>
    </source>
</reference>
<dbReference type="Proteomes" id="UP001291623">
    <property type="component" value="Unassembled WGS sequence"/>
</dbReference>
<dbReference type="EMBL" id="JAVYJV010000021">
    <property type="protein sequence ID" value="KAK4342551.1"/>
    <property type="molecule type" value="Genomic_DNA"/>
</dbReference>